<dbReference type="GeneTree" id="ENSGT00950000182967"/>
<dbReference type="GO" id="GO:0071280">
    <property type="term" value="P:cellular response to copper ion"/>
    <property type="evidence" value="ECO:0007669"/>
    <property type="project" value="TreeGrafter"/>
</dbReference>
<dbReference type="PANTHER" id="PTHR23299">
    <property type="entry name" value="METALLOTHIONEIN"/>
    <property type="match status" value="1"/>
</dbReference>
<dbReference type="GO" id="GO:0010273">
    <property type="term" value="P:detoxification of copper ion"/>
    <property type="evidence" value="ECO:0007669"/>
    <property type="project" value="TreeGrafter"/>
</dbReference>
<sequence length="67" mass="6805">MKQKQPPPDPSCSCTAGGSCMCAGSYRDKRCKGASCKKSFSCCPVGCAKCAAGRVCTGASDKGSRCT</sequence>
<dbReference type="Ensembl" id="ENSCWAT00000018784.1">
    <property type="protein sequence ID" value="ENSCWAP00000017330.1"/>
    <property type="gene ID" value="ENSCWAG00000013364.1"/>
</dbReference>
<reference evidence="5" key="1">
    <citation type="submission" date="2025-08" db="UniProtKB">
        <authorList>
            <consortium name="Ensembl"/>
        </authorList>
    </citation>
    <scope>IDENTIFICATION</scope>
</reference>
<comment type="similarity">
    <text evidence="1 4">Belongs to the metallothionein superfamily. Type 1 family.</text>
</comment>
<protein>
    <recommendedName>
        <fullName evidence="4">Metallothionein</fullName>
    </recommendedName>
</protein>
<keyword evidence="6" id="KW-1185">Reference proteome</keyword>
<evidence type="ECO:0000313" key="6">
    <source>
        <dbReference type="Proteomes" id="UP000694540"/>
    </source>
</evidence>
<dbReference type="GO" id="GO:0071294">
    <property type="term" value="P:cellular response to zinc ion"/>
    <property type="evidence" value="ECO:0007669"/>
    <property type="project" value="TreeGrafter"/>
</dbReference>
<organism evidence="5 6">
    <name type="scientific">Catagonus wagneri</name>
    <name type="common">Chacoan peccary</name>
    <dbReference type="NCBI Taxonomy" id="51154"/>
    <lineage>
        <taxon>Eukaryota</taxon>
        <taxon>Metazoa</taxon>
        <taxon>Chordata</taxon>
        <taxon>Craniata</taxon>
        <taxon>Vertebrata</taxon>
        <taxon>Euteleostomi</taxon>
        <taxon>Mammalia</taxon>
        <taxon>Eutheria</taxon>
        <taxon>Laurasiatheria</taxon>
        <taxon>Artiodactyla</taxon>
        <taxon>Suina</taxon>
        <taxon>Tayassuidae</taxon>
        <taxon>Catagonus</taxon>
    </lineage>
</organism>
<dbReference type="GO" id="GO:0005737">
    <property type="term" value="C:cytoplasm"/>
    <property type="evidence" value="ECO:0007669"/>
    <property type="project" value="TreeGrafter"/>
</dbReference>
<dbReference type="PANTHER" id="PTHR23299:SF59">
    <property type="entry name" value="METALLOTHIONEIN-1B"/>
    <property type="match status" value="1"/>
</dbReference>
<dbReference type="GO" id="GO:0006882">
    <property type="term" value="P:intracellular zinc ion homeostasis"/>
    <property type="evidence" value="ECO:0007669"/>
    <property type="project" value="TreeGrafter"/>
</dbReference>
<dbReference type="InterPro" id="IPR000006">
    <property type="entry name" value="Metalthion_vert"/>
</dbReference>
<dbReference type="FunFam" id="4.10.10.10:FF:000001">
    <property type="entry name" value="Metallothionein"/>
    <property type="match status" value="1"/>
</dbReference>
<dbReference type="SUPFAM" id="SSF57868">
    <property type="entry name" value="Metallothionein"/>
    <property type="match status" value="1"/>
</dbReference>
<name>A0A8C3WJJ3_9CETA</name>
<dbReference type="Proteomes" id="UP000694540">
    <property type="component" value="Unplaced"/>
</dbReference>
<proteinExistence type="inferred from homology"/>
<comment type="function">
    <text evidence="4">Metallothioneins have a high content of cysteine residues that bind various heavy metals.</text>
</comment>
<evidence type="ECO:0000256" key="2">
    <source>
        <dbReference type="ARBA" id="ARBA00022723"/>
    </source>
</evidence>
<dbReference type="PRINTS" id="PR00860">
    <property type="entry name" value="MTVERTEBRATE"/>
</dbReference>
<dbReference type="GO" id="GO:0046872">
    <property type="term" value="F:metal ion binding"/>
    <property type="evidence" value="ECO:0007669"/>
    <property type="project" value="UniProtKB-KW"/>
</dbReference>
<evidence type="ECO:0000256" key="3">
    <source>
        <dbReference type="ARBA" id="ARBA00022851"/>
    </source>
</evidence>
<keyword evidence="2 4" id="KW-0479">Metal-binding</keyword>
<dbReference type="AlphaFoldDB" id="A0A8C3WJJ3"/>
<dbReference type="Gene3D" id="4.10.10.10">
    <property type="entry name" value="Metallothionein Isoform II"/>
    <property type="match status" value="1"/>
</dbReference>
<accession>A0A8C3WJJ3</accession>
<evidence type="ECO:0000256" key="4">
    <source>
        <dbReference type="RuleBase" id="RU000621"/>
    </source>
</evidence>
<dbReference type="GO" id="GO:0005634">
    <property type="term" value="C:nucleus"/>
    <property type="evidence" value="ECO:0007669"/>
    <property type="project" value="TreeGrafter"/>
</dbReference>
<dbReference type="InterPro" id="IPR023587">
    <property type="entry name" value="Metalthion_dom_sf_vert"/>
</dbReference>
<dbReference type="GO" id="GO:0071276">
    <property type="term" value="P:cellular response to cadmium ion"/>
    <property type="evidence" value="ECO:0007669"/>
    <property type="project" value="TreeGrafter"/>
</dbReference>
<keyword evidence="3 4" id="KW-0480">Metal-thiolate cluster</keyword>
<dbReference type="PROSITE" id="PS51257">
    <property type="entry name" value="PROKAR_LIPOPROTEIN"/>
    <property type="match status" value="1"/>
</dbReference>
<dbReference type="Pfam" id="PF00131">
    <property type="entry name" value="Metallothio"/>
    <property type="match status" value="1"/>
</dbReference>
<evidence type="ECO:0000313" key="5">
    <source>
        <dbReference type="Ensembl" id="ENSCWAP00000017330.1"/>
    </source>
</evidence>
<evidence type="ECO:0000256" key="1">
    <source>
        <dbReference type="ARBA" id="ARBA00007283"/>
    </source>
</evidence>
<dbReference type="InterPro" id="IPR017854">
    <property type="entry name" value="Metalthion_dom_sf"/>
</dbReference>
<reference evidence="5" key="2">
    <citation type="submission" date="2025-09" db="UniProtKB">
        <authorList>
            <consortium name="Ensembl"/>
        </authorList>
    </citation>
    <scope>IDENTIFICATION</scope>
</reference>